<dbReference type="AlphaFoldDB" id="A0A1I5UGG0"/>
<dbReference type="EMBL" id="FOXA01000020">
    <property type="protein sequence ID" value="SFP94374.1"/>
    <property type="molecule type" value="Genomic_DNA"/>
</dbReference>
<dbReference type="InterPro" id="IPR001375">
    <property type="entry name" value="Peptidase_S9_cat"/>
</dbReference>
<evidence type="ECO:0000313" key="3">
    <source>
        <dbReference type="Proteomes" id="UP000199356"/>
    </source>
</evidence>
<name>A0A1I5UGG0_9RHOB</name>
<dbReference type="SUPFAM" id="SSF82171">
    <property type="entry name" value="DPP6 N-terminal domain-like"/>
    <property type="match status" value="1"/>
</dbReference>
<dbReference type="InterPro" id="IPR050585">
    <property type="entry name" value="Xaa-Pro_dipeptidyl-ppase/CocE"/>
</dbReference>
<dbReference type="Gene3D" id="3.40.50.1820">
    <property type="entry name" value="alpha/beta hydrolase"/>
    <property type="match status" value="1"/>
</dbReference>
<sequence>MGQARQTRAYGEWASPIPASALAEGARKIEQICLDGDVITWIEMRPDEGGRSAVMRWSPGGAATDVLPRWFDARTTVNSYGGGAMASRGGVLVFTQYSADAFPKTRDQRVHRQDPGALPVPITPPVAASYADLEIDPAQGVVYAVMEETNVVTNGQPTQSLIALDLAAKAPPRILAQGSDFYAAPRLSPDGRKLAWITWNYPSMPWEGTELWVADIDPSGALRNPHKVAGAPAAHVDPMLNPVLQRLMRFSDEAVVQPLWSPAGRLHAVSDRVEVNGDRWANICRAEDGRLAPVTREAAEFAGPAWQLGGSSYGFVSETEVVAAMSRNGTWTLVRVNTETGETQLVDTPFSSIEHLHIGNGAAVFVGASFTAPAAIYRMDLATGETELVRATRPALDEDVQACIRAPRSITFRSGPDGAGQSHAFHYAPLNPHFEAPEEEKPPVIVVIHGGPTGAAKPALDLTIPFFTSRGFAVLDVNYRGSTGFGRSFRRAIYGGWGKVDVEDCLGAVAALVRDGKADPHRVLSRGGSSGGYTTLALATFTDLLSAAASYYGISNLEMIARVTDKLEAHYAELLLGPYPSASKLFRERSPLFHAERIDCPIILFQGTEDPVVPPKQARVLIDEMKARGLPHAYEFYEAESHGFRRTSSIVGSVEEELSFYGMILGFTPDGPLKAPQLRNRGDADT</sequence>
<dbReference type="InterPro" id="IPR011042">
    <property type="entry name" value="6-blade_b-propeller_TolB-like"/>
</dbReference>
<dbReference type="GO" id="GO:0004177">
    <property type="term" value="F:aminopeptidase activity"/>
    <property type="evidence" value="ECO:0007669"/>
    <property type="project" value="UniProtKB-KW"/>
</dbReference>
<dbReference type="InterPro" id="IPR029058">
    <property type="entry name" value="AB_hydrolase_fold"/>
</dbReference>
<reference evidence="2 3" key="1">
    <citation type="submission" date="2016-10" db="EMBL/GenBank/DDBJ databases">
        <authorList>
            <person name="de Groot N.N."/>
        </authorList>
    </citation>
    <scope>NUCLEOTIDE SEQUENCE [LARGE SCALE GENOMIC DNA]</scope>
    <source>
        <strain evidence="2 3">DSM 19547</strain>
    </source>
</reference>
<accession>A0A1I5UGG0</accession>
<dbReference type="Proteomes" id="UP000199356">
    <property type="component" value="Unassembled WGS sequence"/>
</dbReference>
<gene>
    <name evidence="2" type="ORF">SAMN04488047_12029</name>
</gene>
<dbReference type="PANTHER" id="PTHR43056:SF5">
    <property type="entry name" value="PEPTIDASE S9 PROLYL OLIGOPEPTIDASE CATALYTIC DOMAIN-CONTAINING PROTEIN"/>
    <property type="match status" value="1"/>
</dbReference>
<organism evidence="2 3">
    <name type="scientific">Tranquillimonas alkanivorans</name>
    <dbReference type="NCBI Taxonomy" id="441119"/>
    <lineage>
        <taxon>Bacteria</taxon>
        <taxon>Pseudomonadati</taxon>
        <taxon>Pseudomonadota</taxon>
        <taxon>Alphaproteobacteria</taxon>
        <taxon>Rhodobacterales</taxon>
        <taxon>Roseobacteraceae</taxon>
        <taxon>Tranquillimonas</taxon>
    </lineage>
</organism>
<protein>
    <submittedName>
        <fullName evidence="2">Dipeptidyl aminopeptidase/acylaminoacyl peptidase</fullName>
    </submittedName>
</protein>
<evidence type="ECO:0000313" key="2">
    <source>
        <dbReference type="EMBL" id="SFP94374.1"/>
    </source>
</evidence>
<dbReference type="PANTHER" id="PTHR43056">
    <property type="entry name" value="PEPTIDASE S9 PROLYL OLIGOPEPTIDASE"/>
    <property type="match status" value="1"/>
</dbReference>
<dbReference type="SUPFAM" id="SSF53474">
    <property type="entry name" value="alpha/beta-Hydrolases"/>
    <property type="match status" value="1"/>
</dbReference>
<keyword evidence="2" id="KW-0031">Aminopeptidase</keyword>
<proteinExistence type="predicted"/>
<dbReference type="GO" id="GO:0006508">
    <property type="term" value="P:proteolysis"/>
    <property type="evidence" value="ECO:0007669"/>
    <property type="project" value="InterPro"/>
</dbReference>
<dbReference type="GO" id="GO:0008236">
    <property type="term" value="F:serine-type peptidase activity"/>
    <property type="evidence" value="ECO:0007669"/>
    <property type="project" value="InterPro"/>
</dbReference>
<dbReference type="Gene3D" id="2.120.10.30">
    <property type="entry name" value="TolB, C-terminal domain"/>
    <property type="match status" value="1"/>
</dbReference>
<dbReference type="STRING" id="441119.SAMN04488047_12029"/>
<dbReference type="Pfam" id="PF00326">
    <property type="entry name" value="Peptidase_S9"/>
    <property type="match status" value="1"/>
</dbReference>
<evidence type="ECO:0000259" key="1">
    <source>
        <dbReference type="Pfam" id="PF00326"/>
    </source>
</evidence>
<keyword evidence="2" id="KW-0378">Hydrolase</keyword>
<keyword evidence="3" id="KW-1185">Reference proteome</keyword>
<keyword evidence="2" id="KW-0645">Protease</keyword>
<feature type="domain" description="Peptidase S9 prolyl oligopeptidase catalytic" evidence="1">
    <location>
        <begin position="460"/>
        <end position="665"/>
    </location>
</feature>